<keyword evidence="3" id="KW-0233">DNA recombination</keyword>
<organism evidence="8 9">
    <name type="scientific">Halopiger aswanensis</name>
    <dbReference type="NCBI Taxonomy" id="148449"/>
    <lineage>
        <taxon>Archaea</taxon>
        <taxon>Methanobacteriati</taxon>
        <taxon>Methanobacteriota</taxon>
        <taxon>Stenosarchaea group</taxon>
        <taxon>Halobacteria</taxon>
        <taxon>Halobacteriales</taxon>
        <taxon>Natrialbaceae</taxon>
        <taxon>Halopiger</taxon>
    </lineage>
</organism>
<keyword evidence="1" id="KW-0229">DNA integration</keyword>
<dbReference type="InterPro" id="IPR010998">
    <property type="entry name" value="Integrase_recombinase_N"/>
</dbReference>
<dbReference type="InterPro" id="IPR002104">
    <property type="entry name" value="Integrase_catalytic"/>
</dbReference>
<evidence type="ECO:0000256" key="3">
    <source>
        <dbReference type="ARBA" id="ARBA00023172"/>
    </source>
</evidence>
<dbReference type="PANTHER" id="PTHR30349">
    <property type="entry name" value="PHAGE INTEGRASE-RELATED"/>
    <property type="match status" value="1"/>
</dbReference>
<dbReference type="Pfam" id="PF13102">
    <property type="entry name" value="Phage_int_SAM_5"/>
    <property type="match status" value="1"/>
</dbReference>
<dbReference type="EMBL" id="RAPO01000001">
    <property type="protein sequence ID" value="RKD97817.1"/>
    <property type="molecule type" value="Genomic_DNA"/>
</dbReference>
<proteinExistence type="predicted"/>
<dbReference type="InterPro" id="IPR044068">
    <property type="entry name" value="CB"/>
</dbReference>
<dbReference type="Proteomes" id="UP000283805">
    <property type="component" value="Unassembled WGS sequence"/>
</dbReference>
<name>A0A3R7EHG7_9EURY</name>
<dbReference type="OrthoDB" id="206452at2157"/>
<dbReference type="CDD" id="cd00397">
    <property type="entry name" value="DNA_BRE_C"/>
    <property type="match status" value="1"/>
</dbReference>
<dbReference type="InterPro" id="IPR011010">
    <property type="entry name" value="DNA_brk_join_enz"/>
</dbReference>
<sequence length="328" mass="38639">MPREDYDWHIDYIEEWLLFYKSARPRSYDTRRSEIRQFDEWASEQGIDSIEEVTYRTLKRFAIEQNEDYAPKTVAGRVQAIKKCLDEAYRDEVIDEHPLPRDWSMDEWGINENKTLRQQYLEEHDLTEGVTEDEWRQLRANVRSPRTRNQLLIDLLWTTGARASEIVNLTLDDIDQDNRIIEIPDRKKSDPDATRKVSYLPVCDQPLTAWLTDRKRYQCLKDADEDWLFCSRKTAPMYPDLVSEIVRESAWEAGIQKVIGQDSQGRDLHYINAHALRHGHGTWASDRVGIHRVQSQLGHASVELTESTYTHTETEDEENPYHDLSLDD</sequence>
<dbReference type="InterPro" id="IPR050090">
    <property type="entry name" value="Tyrosine_recombinase_XerCD"/>
</dbReference>
<evidence type="ECO:0000256" key="2">
    <source>
        <dbReference type="ARBA" id="ARBA00023125"/>
    </source>
</evidence>
<keyword evidence="9" id="KW-1185">Reference proteome</keyword>
<dbReference type="SUPFAM" id="SSF56349">
    <property type="entry name" value="DNA breaking-rejoining enzymes"/>
    <property type="match status" value="1"/>
</dbReference>
<dbReference type="Gene3D" id="1.10.443.10">
    <property type="entry name" value="Intergrase catalytic core"/>
    <property type="match status" value="1"/>
</dbReference>
<feature type="region of interest" description="Disordered" evidence="5">
    <location>
        <begin position="308"/>
        <end position="328"/>
    </location>
</feature>
<evidence type="ECO:0000259" key="6">
    <source>
        <dbReference type="PROSITE" id="PS51898"/>
    </source>
</evidence>
<evidence type="ECO:0000256" key="4">
    <source>
        <dbReference type="PROSITE-ProRule" id="PRU01248"/>
    </source>
</evidence>
<dbReference type="GO" id="GO:0015074">
    <property type="term" value="P:DNA integration"/>
    <property type="evidence" value="ECO:0007669"/>
    <property type="project" value="UniProtKB-KW"/>
</dbReference>
<dbReference type="Pfam" id="PF00589">
    <property type="entry name" value="Phage_integrase"/>
    <property type="match status" value="1"/>
</dbReference>
<feature type="domain" description="Core-binding (CB)" evidence="7">
    <location>
        <begin position="7"/>
        <end position="89"/>
    </location>
</feature>
<dbReference type="InterPro" id="IPR013762">
    <property type="entry name" value="Integrase-like_cat_sf"/>
</dbReference>
<evidence type="ECO:0000256" key="5">
    <source>
        <dbReference type="SAM" id="MobiDB-lite"/>
    </source>
</evidence>
<dbReference type="PROSITE" id="PS51898">
    <property type="entry name" value="TYR_RECOMBINASE"/>
    <property type="match status" value="1"/>
</dbReference>
<dbReference type="RefSeq" id="WP_120243308.1">
    <property type="nucleotide sequence ID" value="NZ_RAPO01000001.1"/>
</dbReference>
<dbReference type="PROSITE" id="PS51900">
    <property type="entry name" value="CB"/>
    <property type="match status" value="1"/>
</dbReference>
<dbReference type="GO" id="GO:0006310">
    <property type="term" value="P:DNA recombination"/>
    <property type="evidence" value="ECO:0007669"/>
    <property type="project" value="UniProtKB-KW"/>
</dbReference>
<dbReference type="PANTHER" id="PTHR30349:SF41">
    <property type="entry name" value="INTEGRASE_RECOMBINASE PROTEIN MJ0367-RELATED"/>
    <property type="match status" value="1"/>
</dbReference>
<feature type="compositionally biased region" description="Basic and acidic residues" evidence="5">
    <location>
        <begin position="319"/>
        <end position="328"/>
    </location>
</feature>
<reference evidence="8 9" key="1">
    <citation type="submission" date="2018-09" db="EMBL/GenBank/DDBJ databases">
        <title>Genomic Encyclopedia of Archaeal and Bacterial Type Strains, Phase II (KMG-II): from individual species to whole genera.</title>
        <authorList>
            <person name="Goeker M."/>
        </authorList>
    </citation>
    <scope>NUCLEOTIDE SEQUENCE [LARGE SCALE GENOMIC DNA]</scope>
    <source>
        <strain evidence="8 9">DSM 13151</strain>
    </source>
</reference>
<dbReference type="InterPro" id="IPR025269">
    <property type="entry name" value="SAM-like_dom"/>
</dbReference>
<comment type="caution">
    <text evidence="8">The sequence shown here is derived from an EMBL/GenBank/DDBJ whole genome shotgun (WGS) entry which is preliminary data.</text>
</comment>
<keyword evidence="2 4" id="KW-0238">DNA-binding</keyword>
<protein>
    <submittedName>
        <fullName evidence="8">Integrase/recombinase XerD</fullName>
    </submittedName>
</protein>
<evidence type="ECO:0000259" key="7">
    <source>
        <dbReference type="PROSITE" id="PS51900"/>
    </source>
</evidence>
<dbReference type="AlphaFoldDB" id="A0A3R7EHG7"/>
<feature type="domain" description="Tyr recombinase" evidence="6">
    <location>
        <begin position="125"/>
        <end position="322"/>
    </location>
</feature>
<evidence type="ECO:0000313" key="9">
    <source>
        <dbReference type="Proteomes" id="UP000283805"/>
    </source>
</evidence>
<gene>
    <name evidence="8" type="ORF">ATJ93_0809</name>
</gene>
<accession>A0A3R7EHG7</accession>
<evidence type="ECO:0000313" key="8">
    <source>
        <dbReference type="EMBL" id="RKD97817.1"/>
    </source>
</evidence>
<dbReference type="Gene3D" id="1.10.150.130">
    <property type="match status" value="1"/>
</dbReference>
<evidence type="ECO:0000256" key="1">
    <source>
        <dbReference type="ARBA" id="ARBA00022908"/>
    </source>
</evidence>
<dbReference type="GO" id="GO:0003677">
    <property type="term" value="F:DNA binding"/>
    <property type="evidence" value="ECO:0007669"/>
    <property type="project" value="UniProtKB-UniRule"/>
</dbReference>